<dbReference type="InterPro" id="IPR032466">
    <property type="entry name" value="Metal_Hydrolase"/>
</dbReference>
<dbReference type="Proteomes" id="UP000198619">
    <property type="component" value="Unassembled WGS sequence"/>
</dbReference>
<dbReference type="Gene3D" id="3.30.1490.130">
    <property type="entry name" value="D-aminoacylase. Domain 3"/>
    <property type="match status" value="1"/>
</dbReference>
<dbReference type="SUPFAM" id="SSF51556">
    <property type="entry name" value="Metallo-dependent hydrolases"/>
    <property type="match status" value="1"/>
</dbReference>
<keyword evidence="3" id="KW-1185">Reference proteome</keyword>
<dbReference type="PANTHER" id="PTHR11647:SF1">
    <property type="entry name" value="COLLAPSIN RESPONSE MEDIATOR PROTEIN"/>
    <property type="match status" value="1"/>
</dbReference>
<accession>A0A1I0YFG5</accession>
<reference evidence="2 3" key="1">
    <citation type="submission" date="2016-10" db="EMBL/GenBank/DDBJ databases">
        <authorList>
            <person name="de Groot N.N."/>
        </authorList>
    </citation>
    <scope>NUCLEOTIDE SEQUENCE [LARGE SCALE GENOMIC DNA]</scope>
    <source>
        <strain evidence="2 3">DSM 12271</strain>
    </source>
</reference>
<sequence length="535" mass="59885">MKKLIKNGLIVDGNKRAPFKSNIVIEGEKISYIGSVADENSFDEVIDAKERVVCPGFIDTHSHSDLKIIENPYNEIKIRQGITTEVLGQDGISMAPLPIEYISPWRKNLAGLDGESDNIDWTYKTTDNYLKIMEKNGVGLNEAYLVPHGNVRMEAMGLGSNIATDKDIEKMCNITRREMEAGSLGLSTGLIYMPCAYSKTKELVEMCKVVAEYDGVFVVHQRSEADTILESMEEVIEIGRKSGVRVHFSHFKVCGKKNWGFIDAVIDLVKKAEKEGIKISFDQYPYAAGSTMLGVILPPWAHDGGTDNLLERLSNSELRKKMINDMETGIPGWDNFVDFAGLDGIFVTSVKTEKNRDVIGKNLKELGEMRGKDSYNATFDLLYEEENAVGMVDFYGLEEHIEKFMKMKEQNVCTDGLLSGKPHPRAFGSFPRILGRFVREKKVLTLEEAIYKMSKKAAQAFSIKNRGTLEVGNFADIVIFNEETVGEKGTFVDPTQYPEGIDYVIINGEVVIREGDYFKIAPGKVLRRGESVKLI</sequence>
<dbReference type="Gene3D" id="3.20.20.140">
    <property type="entry name" value="Metal-dependent hydrolases"/>
    <property type="match status" value="1"/>
</dbReference>
<dbReference type="InterPro" id="IPR050378">
    <property type="entry name" value="Metallo-dep_Hydrolases_sf"/>
</dbReference>
<dbReference type="STRING" id="84698.SAMN04488528_10132"/>
<evidence type="ECO:0000259" key="1">
    <source>
        <dbReference type="Pfam" id="PF07969"/>
    </source>
</evidence>
<evidence type="ECO:0000313" key="2">
    <source>
        <dbReference type="EMBL" id="SFB12064.1"/>
    </source>
</evidence>
<protein>
    <submittedName>
        <fullName evidence="2">N-acyl-D-amino-acid deacylase</fullName>
    </submittedName>
</protein>
<dbReference type="InterPro" id="IPR023100">
    <property type="entry name" value="D-aminoacylase_insert_dom_sf"/>
</dbReference>
<feature type="domain" description="Amidohydrolase 3" evidence="1">
    <location>
        <begin position="44"/>
        <end position="249"/>
    </location>
</feature>
<dbReference type="SUPFAM" id="SSF51338">
    <property type="entry name" value="Composite domain of metallo-dependent hydrolases"/>
    <property type="match status" value="1"/>
</dbReference>
<proteinExistence type="predicted"/>
<evidence type="ECO:0000313" key="3">
    <source>
        <dbReference type="Proteomes" id="UP000198619"/>
    </source>
</evidence>
<dbReference type="RefSeq" id="WP_090040945.1">
    <property type="nucleotide sequence ID" value="NZ_FOKI01000013.1"/>
</dbReference>
<dbReference type="InterPro" id="IPR011059">
    <property type="entry name" value="Metal-dep_hydrolase_composite"/>
</dbReference>
<organism evidence="2 3">
    <name type="scientific">Clostridium frigidicarnis</name>
    <dbReference type="NCBI Taxonomy" id="84698"/>
    <lineage>
        <taxon>Bacteria</taxon>
        <taxon>Bacillati</taxon>
        <taxon>Bacillota</taxon>
        <taxon>Clostridia</taxon>
        <taxon>Eubacteriales</taxon>
        <taxon>Clostridiaceae</taxon>
        <taxon>Clostridium</taxon>
    </lineage>
</organism>
<name>A0A1I0YFG5_9CLOT</name>
<dbReference type="AlphaFoldDB" id="A0A1I0YFG5"/>
<feature type="domain" description="Amidohydrolase 3" evidence="1">
    <location>
        <begin position="421"/>
        <end position="512"/>
    </location>
</feature>
<dbReference type="EMBL" id="FOKI01000013">
    <property type="protein sequence ID" value="SFB12064.1"/>
    <property type="molecule type" value="Genomic_DNA"/>
</dbReference>
<dbReference type="Pfam" id="PF07969">
    <property type="entry name" value="Amidohydro_3"/>
    <property type="match status" value="2"/>
</dbReference>
<dbReference type="Gene3D" id="2.30.40.10">
    <property type="entry name" value="Urease, subunit C, domain 1"/>
    <property type="match status" value="1"/>
</dbReference>
<dbReference type="CDD" id="cd01297">
    <property type="entry name" value="D-aminoacylase"/>
    <property type="match status" value="1"/>
</dbReference>
<gene>
    <name evidence="2" type="ORF">SAMN04488528_10132</name>
</gene>
<dbReference type="InterPro" id="IPR013108">
    <property type="entry name" value="Amidohydro_3"/>
</dbReference>
<dbReference type="PANTHER" id="PTHR11647">
    <property type="entry name" value="HYDRANTOINASE/DIHYDROPYRIMIDINASE FAMILY MEMBER"/>
    <property type="match status" value="1"/>
</dbReference>
<dbReference type="OrthoDB" id="9775607at2"/>
<dbReference type="GO" id="GO:0016811">
    <property type="term" value="F:hydrolase activity, acting on carbon-nitrogen (but not peptide) bonds, in linear amides"/>
    <property type="evidence" value="ECO:0007669"/>
    <property type="project" value="InterPro"/>
</dbReference>